<dbReference type="Pfam" id="PF03972">
    <property type="entry name" value="MmgE_PrpD_N"/>
    <property type="match status" value="1"/>
</dbReference>
<dbReference type="Gene3D" id="1.10.4100.10">
    <property type="entry name" value="2-methylcitrate dehydratase PrpD"/>
    <property type="match status" value="1"/>
</dbReference>
<feature type="domain" description="MmgE/PrpD C-terminal" evidence="3">
    <location>
        <begin position="270"/>
        <end position="423"/>
    </location>
</feature>
<feature type="domain" description="MmgE/PrpD N-terminal" evidence="2">
    <location>
        <begin position="7"/>
        <end position="243"/>
    </location>
</feature>
<evidence type="ECO:0000313" key="5">
    <source>
        <dbReference type="Proteomes" id="UP000608345"/>
    </source>
</evidence>
<gene>
    <name evidence="4" type="ORF">GCM10011450_09050</name>
</gene>
<dbReference type="InterPro" id="IPR036148">
    <property type="entry name" value="MmgE/PrpD_sf"/>
</dbReference>
<dbReference type="InterPro" id="IPR005656">
    <property type="entry name" value="MmgE_PrpD"/>
</dbReference>
<evidence type="ECO:0008006" key="6">
    <source>
        <dbReference type="Google" id="ProtNLM"/>
    </source>
</evidence>
<organism evidence="4 5">
    <name type="scientific">Advenella faeciporci</name>
    <dbReference type="NCBI Taxonomy" id="797535"/>
    <lineage>
        <taxon>Bacteria</taxon>
        <taxon>Pseudomonadati</taxon>
        <taxon>Pseudomonadota</taxon>
        <taxon>Betaproteobacteria</taxon>
        <taxon>Burkholderiales</taxon>
        <taxon>Alcaligenaceae</taxon>
    </lineage>
</organism>
<evidence type="ECO:0000313" key="4">
    <source>
        <dbReference type="EMBL" id="GGW81383.1"/>
    </source>
</evidence>
<dbReference type="PANTHER" id="PTHR16943">
    <property type="entry name" value="2-METHYLCITRATE DEHYDRATASE-RELATED"/>
    <property type="match status" value="1"/>
</dbReference>
<dbReference type="InterPro" id="IPR045337">
    <property type="entry name" value="MmgE_PrpD_C"/>
</dbReference>
<dbReference type="AlphaFoldDB" id="A0A918MWN6"/>
<dbReference type="PANTHER" id="PTHR16943:SF8">
    <property type="entry name" value="2-METHYLCITRATE DEHYDRATASE"/>
    <property type="match status" value="1"/>
</dbReference>
<dbReference type="Pfam" id="PF19305">
    <property type="entry name" value="MmgE_PrpD_C"/>
    <property type="match status" value="1"/>
</dbReference>
<comment type="similarity">
    <text evidence="1">Belongs to the PrpD family.</text>
</comment>
<dbReference type="RefSeq" id="WP_189384264.1">
    <property type="nucleotide sequence ID" value="NZ_BAABFY010000056.1"/>
</dbReference>
<dbReference type="Gene3D" id="3.30.1330.120">
    <property type="entry name" value="2-methylcitrate dehydratase PrpD"/>
    <property type="match status" value="1"/>
</dbReference>
<reference evidence="4" key="1">
    <citation type="journal article" date="2014" name="Int. J. Syst. Evol. Microbiol.">
        <title>Complete genome sequence of Corynebacterium casei LMG S-19264T (=DSM 44701T), isolated from a smear-ripened cheese.</title>
        <authorList>
            <consortium name="US DOE Joint Genome Institute (JGI-PGF)"/>
            <person name="Walter F."/>
            <person name="Albersmeier A."/>
            <person name="Kalinowski J."/>
            <person name="Ruckert C."/>
        </authorList>
    </citation>
    <scope>NUCLEOTIDE SEQUENCE</scope>
    <source>
        <strain evidence="4">KCTC 23732</strain>
    </source>
</reference>
<accession>A0A918MWN6</accession>
<protein>
    <recommendedName>
        <fullName evidence="6">MmgE/PrpD family protein</fullName>
    </recommendedName>
</protein>
<evidence type="ECO:0000256" key="1">
    <source>
        <dbReference type="ARBA" id="ARBA00006174"/>
    </source>
</evidence>
<reference evidence="4" key="2">
    <citation type="submission" date="2020-09" db="EMBL/GenBank/DDBJ databases">
        <authorList>
            <person name="Sun Q."/>
            <person name="Kim S."/>
        </authorList>
    </citation>
    <scope>NUCLEOTIDE SEQUENCE</scope>
    <source>
        <strain evidence="4">KCTC 23732</strain>
    </source>
</reference>
<dbReference type="SUPFAM" id="SSF103378">
    <property type="entry name" value="2-methylcitrate dehydratase PrpD"/>
    <property type="match status" value="1"/>
</dbReference>
<dbReference type="EMBL" id="BMYS01000004">
    <property type="protein sequence ID" value="GGW81383.1"/>
    <property type="molecule type" value="Genomic_DNA"/>
</dbReference>
<evidence type="ECO:0000259" key="3">
    <source>
        <dbReference type="Pfam" id="PF19305"/>
    </source>
</evidence>
<dbReference type="Proteomes" id="UP000608345">
    <property type="component" value="Unassembled WGS sequence"/>
</dbReference>
<keyword evidence="5" id="KW-1185">Reference proteome</keyword>
<sequence length="460" mass="50000">MSSLTQDIVHFINQFDQYPVDPEAYRLAKIGIMDSMACMFAGSEEPVVQILARHFGQRAGNGQTDVAVPFLKQKHLPLEQAACLWATAAHALDYDDVAMSAHPSTVLMPVVMTGGIHLSASGQAVLNAYILGYEVWAELFTREKDPYHIKGWHPTTIFGTVAGAAAYAYLSRLPQELIANALGIAASMASGLVANFGTMTKPLHAGRAASMAIEAVELARAGITACPDIFEHRAGFLKATSLAGNVDTQTPATLGQTWRLVQQGLNIKQYPVCYSGHRVIDGTLAIINKENFNLEEITSIVATIGQPQASMLRNPCPETGLEAKFSLEFDIACALLVRKVGLAELSDDFVKRADLQSLYPKIRIAITDELDPADTAFALHDRVVIELKDGRVFDSGNIRYPIGHANLPLDAETLKAKFMDCLQIWQNHTGIAGKAQPLFKALSGLEQQDNIRVTLDVIFA</sequence>
<name>A0A918MWN6_9BURK</name>
<proteinExistence type="inferred from homology"/>
<comment type="caution">
    <text evidence="4">The sequence shown here is derived from an EMBL/GenBank/DDBJ whole genome shotgun (WGS) entry which is preliminary data.</text>
</comment>
<dbReference type="InterPro" id="IPR042188">
    <property type="entry name" value="MmgE/PrpD_sf_2"/>
</dbReference>
<evidence type="ECO:0000259" key="2">
    <source>
        <dbReference type="Pfam" id="PF03972"/>
    </source>
</evidence>
<dbReference type="InterPro" id="IPR042183">
    <property type="entry name" value="MmgE/PrpD_sf_1"/>
</dbReference>
<dbReference type="InterPro" id="IPR045336">
    <property type="entry name" value="MmgE_PrpD_N"/>
</dbReference>
<dbReference type="GO" id="GO:0016829">
    <property type="term" value="F:lyase activity"/>
    <property type="evidence" value="ECO:0007669"/>
    <property type="project" value="InterPro"/>
</dbReference>